<dbReference type="Proteomes" id="UP000473574">
    <property type="component" value="Unassembled WGS sequence"/>
</dbReference>
<feature type="transmembrane region" description="Helical" evidence="7">
    <location>
        <begin position="338"/>
        <end position="364"/>
    </location>
</feature>
<evidence type="ECO:0000256" key="6">
    <source>
        <dbReference type="ARBA" id="ARBA00038076"/>
    </source>
</evidence>
<comment type="caution">
    <text evidence="10">The sequence shown here is derived from an EMBL/GenBank/DDBJ whole genome shotgun (WGS) entry which is preliminary data.</text>
</comment>
<dbReference type="InterPro" id="IPR003838">
    <property type="entry name" value="ABC3_permease_C"/>
</dbReference>
<dbReference type="Pfam" id="PF02687">
    <property type="entry name" value="FtsX"/>
    <property type="match status" value="1"/>
</dbReference>
<dbReference type="PANTHER" id="PTHR30572:SF4">
    <property type="entry name" value="ABC TRANSPORTER PERMEASE YTRF"/>
    <property type="match status" value="1"/>
</dbReference>
<evidence type="ECO:0000256" key="4">
    <source>
        <dbReference type="ARBA" id="ARBA00022989"/>
    </source>
</evidence>
<keyword evidence="5 7" id="KW-0472">Membrane</keyword>
<dbReference type="Pfam" id="PF12704">
    <property type="entry name" value="MacB_PCD"/>
    <property type="match status" value="1"/>
</dbReference>
<proteinExistence type="inferred from homology"/>
<keyword evidence="3 7" id="KW-0812">Transmembrane</keyword>
<protein>
    <submittedName>
        <fullName evidence="10">FtsX-like permease family protein</fullName>
    </submittedName>
</protein>
<dbReference type="RefSeq" id="WP_163671834.1">
    <property type="nucleotide sequence ID" value="NZ_QZCE01000002.1"/>
</dbReference>
<dbReference type="EMBL" id="QZCE01000002">
    <property type="protein sequence ID" value="NEZ67258.1"/>
    <property type="molecule type" value="Genomic_DNA"/>
</dbReference>
<evidence type="ECO:0000256" key="1">
    <source>
        <dbReference type="ARBA" id="ARBA00004651"/>
    </source>
</evidence>
<evidence type="ECO:0000259" key="9">
    <source>
        <dbReference type="Pfam" id="PF12704"/>
    </source>
</evidence>
<evidence type="ECO:0000256" key="3">
    <source>
        <dbReference type="ARBA" id="ARBA00022692"/>
    </source>
</evidence>
<comment type="subcellular location">
    <subcellularLocation>
        <location evidence="1">Cell membrane</location>
        <topology evidence="1">Multi-pass membrane protein</topology>
    </subcellularLocation>
</comment>
<evidence type="ECO:0000256" key="7">
    <source>
        <dbReference type="SAM" id="Phobius"/>
    </source>
</evidence>
<feature type="transmembrane region" description="Helical" evidence="7">
    <location>
        <begin position="20"/>
        <end position="40"/>
    </location>
</feature>
<keyword evidence="2" id="KW-1003">Cell membrane</keyword>
<accession>A0A6M0SFH6</accession>
<dbReference type="GO" id="GO:0022857">
    <property type="term" value="F:transmembrane transporter activity"/>
    <property type="evidence" value="ECO:0007669"/>
    <property type="project" value="TreeGrafter"/>
</dbReference>
<evidence type="ECO:0000259" key="8">
    <source>
        <dbReference type="Pfam" id="PF02687"/>
    </source>
</evidence>
<comment type="similarity">
    <text evidence="6">Belongs to the ABC-4 integral membrane protein family.</text>
</comment>
<evidence type="ECO:0000313" key="11">
    <source>
        <dbReference type="Proteomes" id="UP000473574"/>
    </source>
</evidence>
<dbReference type="InterPro" id="IPR025857">
    <property type="entry name" value="MacB_PCD"/>
</dbReference>
<feature type="domain" description="MacB-like periplasmic core" evidence="9">
    <location>
        <begin position="19"/>
        <end position="246"/>
    </location>
</feature>
<name>A0A6M0SFH6_9CYAN</name>
<dbReference type="PANTHER" id="PTHR30572">
    <property type="entry name" value="MEMBRANE COMPONENT OF TRANSPORTER-RELATED"/>
    <property type="match status" value="1"/>
</dbReference>
<dbReference type="AlphaFoldDB" id="A0A6M0SFH6"/>
<keyword evidence="4 7" id="KW-1133">Transmembrane helix</keyword>
<dbReference type="InterPro" id="IPR050250">
    <property type="entry name" value="Macrolide_Exporter_MacB"/>
</dbReference>
<reference evidence="10 11" key="1">
    <citation type="journal article" date="2020" name="Microb. Ecol.">
        <title>Ecogenomics of the Marine Benthic Filamentous Cyanobacterium Adonisia.</title>
        <authorList>
            <person name="Walter J.M."/>
            <person name="Coutinho F.H."/>
            <person name="Leomil L."/>
            <person name="Hargreaves P.I."/>
            <person name="Campeao M.E."/>
            <person name="Vieira V.V."/>
            <person name="Silva B.S."/>
            <person name="Fistarol G.O."/>
            <person name="Salomon P.S."/>
            <person name="Sawabe T."/>
            <person name="Mino S."/>
            <person name="Hosokawa M."/>
            <person name="Miyashita H."/>
            <person name="Maruyama F."/>
            <person name="van Verk M.C."/>
            <person name="Dutilh B.E."/>
            <person name="Thompson C.C."/>
            <person name="Thompson F.L."/>
        </authorList>
    </citation>
    <scope>NUCLEOTIDE SEQUENCE [LARGE SCALE GENOMIC DNA]</scope>
    <source>
        <strain evidence="10 11">CCMR0082</strain>
    </source>
</reference>
<evidence type="ECO:0000256" key="2">
    <source>
        <dbReference type="ARBA" id="ARBA00022475"/>
    </source>
</evidence>
<gene>
    <name evidence="10" type="ORF">D0962_31645</name>
</gene>
<feature type="transmembrane region" description="Helical" evidence="7">
    <location>
        <begin position="282"/>
        <end position="311"/>
    </location>
</feature>
<sequence>MAGILAIAIAALWSNKLRTALTMLGVIIGITAVIAVTSVGQGVQSATEANLQGLGADLLQVRAGAANTGNVSQGSGSATTLTWSDAQAIESQVLSAGTVTAYLQQTTQVVYAQNNMSTTVLGTDTNYAEVNNITLQSGRFFTLDELTAAQPVAILGPTVEDELFDSGTAIGKNIRIQGQRYSVIGIANEKGAQGRENPDEQIYVPLTNMSARLVGNNALSGIAVQGISIKVTEQDQLEAADFQITNLLRVRHNIYPARGDEDDFRIVSAADLVETLTSTVGLFTIMVVAIAAISLVVGGIGIANIMLVSVVERTREIGIRKAVGATNQAILSQFLTEAISISAVGGGLGVGLGVAIAWIAATLFDFPFVISLWAIVLGVGLSFMIGIVAGVIPARSAAKLDPIIALRSD</sequence>
<evidence type="ECO:0000256" key="5">
    <source>
        <dbReference type="ARBA" id="ARBA00023136"/>
    </source>
</evidence>
<feature type="transmembrane region" description="Helical" evidence="7">
    <location>
        <begin position="370"/>
        <end position="392"/>
    </location>
</feature>
<evidence type="ECO:0000313" key="10">
    <source>
        <dbReference type="EMBL" id="NEZ67258.1"/>
    </source>
</evidence>
<dbReference type="GO" id="GO:0005886">
    <property type="term" value="C:plasma membrane"/>
    <property type="evidence" value="ECO:0007669"/>
    <property type="project" value="UniProtKB-SubCell"/>
</dbReference>
<organism evidence="10 11">
    <name type="scientific">Adonisia turfae CCMR0082</name>
    <dbReference type="NCBI Taxonomy" id="2304604"/>
    <lineage>
        <taxon>Bacteria</taxon>
        <taxon>Bacillati</taxon>
        <taxon>Cyanobacteriota</taxon>
        <taxon>Adonisia</taxon>
        <taxon>Adonisia turfae</taxon>
    </lineage>
</organism>
<feature type="domain" description="ABC3 transporter permease C-terminal" evidence="8">
    <location>
        <begin position="289"/>
        <end position="402"/>
    </location>
</feature>